<dbReference type="Gene3D" id="3.60.21.10">
    <property type="match status" value="1"/>
</dbReference>
<dbReference type="InterPro" id="IPR022506">
    <property type="entry name" value="Metallophosphoesterase_PPA1498"/>
</dbReference>
<name>A0ABW2HKS5_9ACTN</name>
<dbReference type="PROSITE" id="PS51318">
    <property type="entry name" value="TAT"/>
    <property type="match status" value="1"/>
</dbReference>
<proteinExistence type="predicted"/>
<dbReference type="PANTHER" id="PTHR43143">
    <property type="entry name" value="METALLOPHOSPHOESTERASE, CALCINEURIN SUPERFAMILY"/>
    <property type="match status" value="1"/>
</dbReference>
<dbReference type="EMBL" id="JBHTBJ010000003">
    <property type="protein sequence ID" value="MFC7273783.1"/>
    <property type="molecule type" value="Genomic_DNA"/>
</dbReference>
<dbReference type="NCBIfam" id="TIGR03767">
    <property type="entry name" value="P_acnes_RR"/>
    <property type="match status" value="1"/>
</dbReference>
<gene>
    <name evidence="2" type="ORF">ACFQS1_07325</name>
</gene>
<accession>A0ABW2HKS5</accession>
<dbReference type="PANTHER" id="PTHR43143:SF1">
    <property type="entry name" value="SERINE_THREONINE-PROTEIN PHOSPHATASE CPPED1"/>
    <property type="match status" value="1"/>
</dbReference>
<dbReference type="InterPro" id="IPR051918">
    <property type="entry name" value="STPP_CPPED1"/>
</dbReference>
<sequence length="598" mass="63723">MGLTRRTILRGALGAAGFTVAGAVDPLTQRAASAGVNSGASTTLTRTIVRGAAGAGGYAPLTAAAGEPFLFRGDLAGVPRHACRRRRVLTCFAQLTDVHVMDVQSPARFEYLDQYSAVPGLSDLESAYRPQELLSAQVADAMVAQLRRVRRGPATGAPVRFAVVTGDNTDNCQFNELRWYIDLLDGGPIRPDSGDPGRYEGVMDDVAPDPSFWHPESGFGVPTAAYGFPRVPGLLDAARAPFRAAGLDLPWYAVYGNHDGLVQGNVPGNDLLRQIAIGPVKLTSLPPSILAAPLSTQVQFIAGLLRLDPAAVAKQLAEGGRRFVTPDAQRRIVDRATTIGEHFKTTGGPVGHGFTAANLAAGTAYYAFDRGPVRGIVLDTVTSSGGSEGSMDPVQFAWLEAQLRAASSQWLAPSGEIVRRRRGGPDRYVMIFSHHTIETMTNVTDGSGRLGGPQVRDLLLRYPNVIAWVNGHTHRNQVSSHARPSEAAIGGGFWEINTAAHIDWPQQSRIVELANNLDGTLSIFCTIIDHSGPISRGSRLTETAKLASLSRELAANDVPNRTDARRGDLSDRNVELLLPNPSSAHSRHRAPAAAISGS</sequence>
<evidence type="ECO:0000256" key="1">
    <source>
        <dbReference type="SAM" id="MobiDB-lite"/>
    </source>
</evidence>
<organism evidence="2 3">
    <name type="scientific">Paractinoplanes rhizophilus</name>
    <dbReference type="NCBI Taxonomy" id="1416877"/>
    <lineage>
        <taxon>Bacteria</taxon>
        <taxon>Bacillati</taxon>
        <taxon>Actinomycetota</taxon>
        <taxon>Actinomycetes</taxon>
        <taxon>Micromonosporales</taxon>
        <taxon>Micromonosporaceae</taxon>
        <taxon>Paractinoplanes</taxon>
    </lineage>
</organism>
<dbReference type="InterPro" id="IPR029052">
    <property type="entry name" value="Metallo-depent_PP-like"/>
</dbReference>
<feature type="region of interest" description="Disordered" evidence="1">
    <location>
        <begin position="578"/>
        <end position="598"/>
    </location>
</feature>
<dbReference type="InterPro" id="IPR006311">
    <property type="entry name" value="TAT_signal"/>
</dbReference>
<protein>
    <submittedName>
        <fullName evidence="2">TIGR03767 family metallophosphoesterase</fullName>
    </submittedName>
</protein>
<dbReference type="SUPFAM" id="SSF56300">
    <property type="entry name" value="Metallo-dependent phosphatases"/>
    <property type="match status" value="1"/>
</dbReference>
<evidence type="ECO:0000313" key="3">
    <source>
        <dbReference type="Proteomes" id="UP001596548"/>
    </source>
</evidence>
<dbReference type="Proteomes" id="UP001596548">
    <property type="component" value="Unassembled WGS sequence"/>
</dbReference>
<keyword evidence="3" id="KW-1185">Reference proteome</keyword>
<comment type="caution">
    <text evidence="2">The sequence shown here is derived from an EMBL/GenBank/DDBJ whole genome shotgun (WGS) entry which is preliminary data.</text>
</comment>
<evidence type="ECO:0000313" key="2">
    <source>
        <dbReference type="EMBL" id="MFC7273783.1"/>
    </source>
</evidence>
<reference evidence="3" key="1">
    <citation type="journal article" date="2019" name="Int. J. Syst. Evol. Microbiol.">
        <title>The Global Catalogue of Microorganisms (GCM) 10K type strain sequencing project: providing services to taxonomists for standard genome sequencing and annotation.</title>
        <authorList>
            <consortium name="The Broad Institute Genomics Platform"/>
            <consortium name="The Broad Institute Genome Sequencing Center for Infectious Disease"/>
            <person name="Wu L."/>
            <person name="Ma J."/>
        </authorList>
    </citation>
    <scope>NUCLEOTIDE SEQUENCE [LARGE SCALE GENOMIC DNA]</scope>
    <source>
        <strain evidence="3">XZYJT-10</strain>
    </source>
</reference>